<dbReference type="Proteomes" id="UP001292094">
    <property type="component" value="Unassembled WGS sequence"/>
</dbReference>
<feature type="region of interest" description="Disordered" evidence="1">
    <location>
        <begin position="28"/>
        <end position="47"/>
    </location>
</feature>
<evidence type="ECO:0000313" key="3">
    <source>
        <dbReference type="Proteomes" id="UP001292094"/>
    </source>
</evidence>
<feature type="compositionally biased region" description="Pro residues" evidence="1">
    <location>
        <begin position="36"/>
        <end position="46"/>
    </location>
</feature>
<feature type="region of interest" description="Disordered" evidence="1">
    <location>
        <begin position="1"/>
        <end position="20"/>
    </location>
</feature>
<reference evidence="2" key="1">
    <citation type="submission" date="2023-11" db="EMBL/GenBank/DDBJ databases">
        <title>Genome assemblies of two species of porcelain crab, Petrolisthes cinctipes and Petrolisthes manimaculis (Anomura: Porcellanidae).</title>
        <authorList>
            <person name="Angst P."/>
        </authorList>
    </citation>
    <scope>NUCLEOTIDE SEQUENCE</scope>
    <source>
        <strain evidence="2">PB745_02</strain>
        <tissue evidence="2">Gill</tissue>
    </source>
</reference>
<gene>
    <name evidence="2" type="ORF">Pmani_024933</name>
</gene>
<organism evidence="2 3">
    <name type="scientific">Petrolisthes manimaculis</name>
    <dbReference type="NCBI Taxonomy" id="1843537"/>
    <lineage>
        <taxon>Eukaryota</taxon>
        <taxon>Metazoa</taxon>
        <taxon>Ecdysozoa</taxon>
        <taxon>Arthropoda</taxon>
        <taxon>Crustacea</taxon>
        <taxon>Multicrustacea</taxon>
        <taxon>Malacostraca</taxon>
        <taxon>Eumalacostraca</taxon>
        <taxon>Eucarida</taxon>
        <taxon>Decapoda</taxon>
        <taxon>Pleocyemata</taxon>
        <taxon>Anomura</taxon>
        <taxon>Galatheoidea</taxon>
        <taxon>Porcellanidae</taxon>
        <taxon>Petrolisthes</taxon>
    </lineage>
</organism>
<keyword evidence="3" id="KW-1185">Reference proteome</keyword>
<sequence>MRHVEKQCEDSNPYTPSLAYNPECTKKLALTTDPNPDSPPLHPHPPTALTGMTTLIAADLKSSDLVMVVVLLEW</sequence>
<evidence type="ECO:0000313" key="2">
    <source>
        <dbReference type="EMBL" id="KAK4303041.1"/>
    </source>
</evidence>
<proteinExistence type="predicted"/>
<evidence type="ECO:0000256" key="1">
    <source>
        <dbReference type="SAM" id="MobiDB-lite"/>
    </source>
</evidence>
<name>A0AAE1P961_9EUCA</name>
<comment type="caution">
    <text evidence="2">The sequence shown here is derived from an EMBL/GenBank/DDBJ whole genome shotgun (WGS) entry which is preliminary data.</text>
</comment>
<accession>A0AAE1P961</accession>
<protein>
    <submittedName>
        <fullName evidence="2">Uncharacterized protein</fullName>
    </submittedName>
</protein>
<dbReference type="EMBL" id="JAWZYT010002629">
    <property type="protein sequence ID" value="KAK4303041.1"/>
    <property type="molecule type" value="Genomic_DNA"/>
</dbReference>
<dbReference type="AlphaFoldDB" id="A0AAE1P961"/>